<gene>
    <name evidence="3" type="ORF">KZ820_10920</name>
</gene>
<dbReference type="RefSeq" id="WP_219748660.1">
    <property type="nucleotide sequence ID" value="NZ_JAHXZN010000003.1"/>
</dbReference>
<dbReference type="PANTHER" id="PTHR14239:SF10">
    <property type="entry name" value="REDUCTASE"/>
    <property type="match status" value="1"/>
</dbReference>
<evidence type="ECO:0000313" key="3">
    <source>
        <dbReference type="EMBL" id="MBW6531246.1"/>
    </source>
</evidence>
<dbReference type="SUPFAM" id="SSF51735">
    <property type="entry name" value="NAD(P)-binding Rossmann-fold domains"/>
    <property type="match status" value="1"/>
</dbReference>
<dbReference type="Pfam" id="PF03807">
    <property type="entry name" value="F420_oxidored"/>
    <property type="match status" value="1"/>
</dbReference>
<protein>
    <submittedName>
        <fullName evidence="3">NAD(P)-binding domain-containing protein</fullName>
    </submittedName>
</protein>
<dbReference type="Proteomes" id="UP000759103">
    <property type="component" value="Unassembled WGS sequence"/>
</dbReference>
<organism evidence="3 4">
    <name type="scientific">Sphingomonas citri</name>
    <dbReference type="NCBI Taxonomy" id="2862499"/>
    <lineage>
        <taxon>Bacteria</taxon>
        <taxon>Pseudomonadati</taxon>
        <taxon>Pseudomonadota</taxon>
        <taxon>Alphaproteobacteria</taxon>
        <taxon>Sphingomonadales</taxon>
        <taxon>Sphingomonadaceae</taxon>
        <taxon>Sphingomonas</taxon>
    </lineage>
</organism>
<keyword evidence="4" id="KW-1185">Reference proteome</keyword>
<comment type="caution">
    <text evidence="3">The sequence shown here is derived from an EMBL/GenBank/DDBJ whole genome shotgun (WGS) entry which is preliminary data.</text>
</comment>
<reference evidence="3 4" key="1">
    <citation type="submission" date="2021-07" db="EMBL/GenBank/DDBJ databases">
        <title>Sphingomonas sp.</title>
        <authorList>
            <person name="Feng G."/>
            <person name="Li J."/>
            <person name="Pan M."/>
        </authorList>
    </citation>
    <scope>NUCLEOTIDE SEQUENCE [LARGE SCALE GENOMIC DNA]</scope>
    <source>
        <strain evidence="3 4">RRHST34</strain>
    </source>
</reference>
<feature type="domain" description="Pyrroline-5-carboxylate reductase catalytic N-terminal" evidence="2">
    <location>
        <begin position="2"/>
        <end position="88"/>
    </location>
</feature>
<dbReference type="Gene3D" id="3.40.50.720">
    <property type="entry name" value="NAD(P)-binding Rossmann-like Domain"/>
    <property type="match status" value="1"/>
</dbReference>
<dbReference type="InterPro" id="IPR051267">
    <property type="entry name" value="STEAP_metalloreductase"/>
</dbReference>
<sequence length="217" mass="22492">MRVGIIGAGQVGQALARRAVVAGHEVTLANSREPETIYDLAATIGCAAARAEDVPGLSELVVLAVPFTAVFTLAPGLLAGRVVADANNYYPDRDGRIAALDSRSTTTSEMVARHFPAATVVKAFNAILARELRAPPVLPGGARRALPIAGDDEGACGEVAALHGSLGYAAVDAGPLAEGWRFERAKPAYCVPLDRAGLVAALDAAERDVDLPEGSWR</sequence>
<dbReference type="InterPro" id="IPR028939">
    <property type="entry name" value="P5C_Rdtase_cat_N"/>
</dbReference>
<evidence type="ECO:0000256" key="1">
    <source>
        <dbReference type="ARBA" id="ARBA00023002"/>
    </source>
</evidence>
<dbReference type="InterPro" id="IPR036291">
    <property type="entry name" value="NAD(P)-bd_dom_sf"/>
</dbReference>
<dbReference type="EMBL" id="JAHXZN010000003">
    <property type="protein sequence ID" value="MBW6531246.1"/>
    <property type="molecule type" value="Genomic_DNA"/>
</dbReference>
<proteinExistence type="predicted"/>
<dbReference type="PANTHER" id="PTHR14239">
    <property type="entry name" value="DUDULIN-RELATED"/>
    <property type="match status" value="1"/>
</dbReference>
<evidence type="ECO:0000259" key="2">
    <source>
        <dbReference type="Pfam" id="PF03807"/>
    </source>
</evidence>
<keyword evidence="1" id="KW-0560">Oxidoreductase</keyword>
<evidence type="ECO:0000313" key="4">
    <source>
        <dbReference type="Proteomes" id="UP000759103"/>
    </source>
</evidence>
<accession>A0ABS7BNW7</accession>
<name>A0ABS7BNW7_9SPHN</name>